<evidence type="ECO:0000313" key="2">
    <source>
        <dbReference type="EMBL" id="MDC8755378.1"/>
    </source>
</evidence>
<dbReference type="Proteomes" id="UP001216558">
    <property type="component" value="Unassembled WGS sequence"/>
</dbReference>
<feature type="transmembrane region" description="Helical" evidence="1">
    <location>
        <begin position="23"/>
        <end position="42"/>
    </location>
</feature>
<gene>
    <name evidence="2" type="ORF">OIK40_12080</name>
</gene>
<keyword evidence="1" id="KW-0812">Transmembrane</keyword>
<protein>
    <submittedName>
        <fullName evidence="2">DUF2975 domain-containing protein</fullName>
    </submittedName>
</protein>
<sequence>MTDKPNDILLLAGKVLTILMQGFMAFAALTLVITGPLVVVMSDTINAEMVAEYGSTVAPMPVSAILGLFACALVAVALVFFFFGKLRAIISTVAEGEPFLPDNADRLNAMAWLLAALQVAKVVLGAAAVPVATWASALKSEDLHISTDFSSGFDLTSILMVVVLFILARVFRHGAAMREDLEGTV</sequence>
<dbReference type="Pfam" id="PF11188">
    <property type="entry name" value="DUF2975"/>
    <property type="match status" value="1"/>
</dbReference>
<dbReference type="RefSeq" id="WP_273678591.1">
    <property type="nucleotide sequence ID" value="NZ_JAQQXQ010000009.1"/>
</dbReference>
<feature type="transmembrane region" description="Helical" evidence="1">
    <location>
        <begin position="152"/>
        <end position="171"/>
    </location>
</feature>
<reference evidence="2 3" key="1">
    <citation type="submission" date="2022-10" db="EMBL/GenBank/DDBJ databases">
        <title>Erythrobacter sp. sf7 Genome sequencing.</title>
        <authorList>
            <person name="Park S."/>
        </authorList>
    </citation>
    <scope>NUCLEOTIDE SEQUENCE [LARGE SCALE GENOMIC DNA]</scope>
    <source>
        <strain evidence="3">sf7</strain>
    </source>
</reference>
<keyword evidence="1" id="KW-0472">Membrane</keyword>
<comment type="caution">
    <text evidence="2">The sequence shown here is derived from an EMBL/GenBank/DDBJ whole genome shotgun (WGS) entry which is preliminary data.</text>
</comment>
<evidence type="ECO:0000313" key="3">
    <source>
        <dbReference type="Proteomes" id="UP001216558"/>
    </source>
</evidence>
<dbReference type="InterPro" id="IPR021354">
    <property type="entry name" value="DUF2975"/>
</dbReference>
<organism evidence="2 3">
    <name type="scientific">Erythrobacter fulvus</name>
    <dbReference type="NCBI Taxonomy" id="2987523"/>
    <lineage>
        <taxon>Bacteria</taxon>
        <taxon>Pseudomonadati</taxon>
        <taxon>Pseudomonadota</taxon>
        <taxon>Alphaproteobacteria</taxon>
        <taxon>Sphingomonadales</taxon>
        <taxon>Erythrobacteraceae</taxon>
        <taxon>Erythrobacter/Porphyrobacter group</taxon>
        <taxon>Erythrobacter</taxon>
    </lineage>
</organism>
<proteinExistence type="predicted"/>
<dbReference type="EMBL" id="JAQQXQ010000009">
    <property type="protein sequence ID" value="MDC8755378.1"/>
    <property type="molecule type" value="Genomic_DNA"/>
</dbReference>
<accession>A0ABT5JRI5</accession>
<name>A0ABT5JRI5_9SPHN</name>
<feature type="transmembrane region" description="Helical" evidence="1">
    <location>
        <begin position="109"/>
        <end position="132"/>
    </location>
</feature>
<keyword evidence="3" id="KW-1185">Reference proteome</keyword>
<evidence type="ECO:0000256" key="1">
    <source>
        <dbReference type="SAM" id="Phobius"/>
    </source>
</evidence>
<feature type="transmembrane region" description="Helical" evidence="1">
    <location>
        <begin position="62"/>
        <end position="83"/>
    </location>
</feature>
<keyword evidence="1" id="KW-1133">Transmembrane helix</keyword>